<keyword evidence="4 6" id="KW-0975">Bacterial flagellum</keyword>
<comment type="subunit">
    <text evidence="6">The basal body constitutes a major portion of the flagellar organelle and consists of a number of rings mounted on a central rod.</text>
</comment>
<evidence type="ECO:0000256" key="1">
    <source>
        <dbReference type="ARBA" id="ARBA00004117"/>
    </source>
</evidence>
<dbReference type="Proteomes" id="UP000629365">
    <property type="component" value="Unassembled WGS sequence"/>
</dbReference>
<keyword evidence="8" id="KW-0969">Cilium</keyword>
<comment type="function">
    <text evidence="5 6">Structural component of flagellum, the bacterial motility apparatus. Part of the rod structure of flagellar basal body.</text>
</comment>
<keyword evidence="9" id="KW-1185">Reference proteome</keyword>
<dbReference type="PROSITE" id="PS00588">
    <property type="entry name" value="FLAGELLA_BB_ROD"/>
    <property type="match status" value="1"/>
</dbReference>
<dbReference type="PIRSF" id="PIRSF002889">
    <property type="entry name" value="Rod_FlgB"/>
    <property type="match status" value="1"/>
</dbReference>
<gene>
    <name evidence="8" type="primary">flgB</name>
    <name evidence="8" type="ORF">GCM10007269_17590</name>
</gene>
<evidence type="ECO:0000256" key="3">
    <source>
        <dbReference type="ARBA" id="ARBA00014376"/>
    </source>
</evidence>
<keyword evidence="8" id="KW-0282">Flagellum</keyword>
<feature type="domain" description="Flagellar basal body rod protein N-terminal" evidence="7">
    <location>
        <begin position="23"/>
        <end position="49"/>
    </location>
</feature>
<dbReference type="EMBL" id="BMCM01000002">
    <property type="protein sequence ID" value="GGD75033.1"/>
    <property type="molecule type" value="Genomic_DNA"/>
</dbReference>
<proteinExistence type="inferred from homology"/>
<dbReference type="Pfam" id="PF00460">
    <property type="entry name" value="Flg_bb_rod"/>
    <property type="match status" value="1"/>
</dbReference>
<sequence>MDRPHHPPTGNGFVSDSVTISALTSALDGLALRQRAIADNIANINTPNYHAKRVQFEEALADAVASGDGRVSATIGESLEPTRLDGNNVNLDTETLSSIDTMLRYQFATQAVNGSFSSMRTAMRTS</sequence>
<evidence type="ECO:0000313" key="9">
    <source>
        <dbReference type="Proteomes" id="UP000629365"/>
    </source>
</evidence>
<keyword evidence="8" id="KW-0966">Cell projection</keyword>
<evidence type="ECO:0000256" key="2">
    <source>
        <dbReference type="ARBA" id="ARBA00009677"/>
    </source>
</evidence>
<dbReference type="InterPro" id="IPR019776">
    <property type="entry name" value="Flagellar_basal_body_rod_CS"/>
</dbReference>
<reference evidence="9" key="1">
    <citation type="journal article" date="2019" name="Int. J. Syst. Evol. Microbiol.">
        <title>The Global Catalogue of Microorganisms (GCM) 10K type strain sequencing project: providing services to taxonomists for standard genome sequencing and annotation.</title>
        <authorList>
            <consortium name="The Broad Institute Genomics Platform"/>
            <consortium name="The Broad Institute Genome Sequencing Center for Infectious Disease"/>
            <person name="Wu L."/>
            <person name="Ma J."/>
        </authorList>
    </citation>
    <scope>NUCLEOTIDE SEQUENCE [LARGE SCALE GENOMIC DNA]</scope>
    <source>
        <strain evidence="9">CCM 7640</strain>
    </source>
</reference>
<dbReference type="InterPro" id="IPR001444">
    <property type="entry name" value="Flag_bb_rod_N"/>
</dbReference>
<evidence type="ECO:0000313" key="8">
    <source>
        <dbReference type="EMBL" id="GGD75033.1"/>
    </source>
</evidence>
<evidence type="ECO:0000256" key="5">
    <source>
        <dbReference type="ARBA" id="ARBA00024934"/>
    </source>
</evidence>
<comment type="subcellular location">
    <subcellularLocation>
        <location evidence="1 6">Bacterial flagellum basal body</location>
    </subcellularLocation>
</comment>
<evidence type="ECO:0000256" key="6">
    <source>
        <dbReference type="PIRNR" id="PIRNR002889"/>
    </source>
</evidence>
<accession>A0ABQ1RMM9</accession>
<protein>
    <recommendedName>
        <fullName evidence="3 6">Flagellar basal body rod protein FlgB</fullName>
    </recommendedName>
</protein>
<name>A0ABQ1RMM9_9MICO</name>
<evidence type="ECO:0000259" key="7">
    <source>
        <dbReference type="Pfam" id="PF00460"/>
    </source>
</evidence>
<comment type="caution">
    <text evidence="8">The sequence shown here is derived from an EMBL/GenBank/DDBJ whole genome shotgun (WGS) entry which is preliminary data.</text>
</comment>
<organism evidence="8 9">
    <name type="scientific">Microbacterium murale</name>
    <dbReference type="NCBI Taxonomy" id="1081040"/>
    <lineage>
        <taxon>Bacteria</taxon>
        <taxon>Bacillati</taxon>
        <taxon>Actinomycetota</taxon>
        <taxon>Actinomycetes</taxon>
        <taxon>Micrococcales</taxon>
        <taxon>Microbacteriaceae</taxon>
        <taxon>Microbacterium</taxon>
    </lineage>
</organism>
<comment type="similarity">
    <text evidence="2 6">Belongs to the flagella basal body rod proteins family.</text>
</comment>
<evidence type="ECO:0000256" key="4">
    <source>
        <dbReference type="ARBA" id="ARBA00023143"/>
    </source>
</evidence>
<dbReference type="InterPro" id="IPR006300">
    <property type="entry name" value="FlgB"/>
</dbReference>